<sequence length="164" mass="17798">MPTLPIVSMRRAVHDSIRGLVTRAEFDHYDFDSEFRDTRDTVRTGQRIVSGGIIAVIVIIRVVFISSCVIGCCVYSRIRKRRHERRQIEMKINTSYNSTSYPTNQNGIAPYPTYPNFGPGANNPVADPAPAYTPGHTGGTYKGPDGEAAGGYGIGHSSGHAGGL</sequence>
<organism evidence="2 3">
    <name type="scientific">Monosporascus cannonballus</name>
    <dbReference type="NCBI Taxonomy" id="155416"/>
    <lineage>
        <taxon>Eukaryota</taxon>
        <taxon>Fungi</taxon>
        <taxon>Dikarya</taxon>
        <taxon>Ascomycota</taxon>
        <taxon>Pezizomycotina</taxon>
        <taxon>Sordariomycetes</taxon>
        <taxon>Xylariomycetidae</taxon>
        <taxon>Xylariales</taxon>
        <taxon>Xylariales incertae sedis</taxon>
        <taxon>Monosporascus</taxon>
    </lineage>
</organism>
<evidence type="ECO:0000256" key="1">
    <source>
        <dbReference type="SAM" id="Phobius"/>
    </source>
</evidence>
<comment type="caution">
    <text evidence="2">The sequence shown here is derived from an EMBL/GenBank/DDBJ whole genome shotgun (WGS) entry which is preliminary data.</text>
</comment>
<name>A0ABY0GX72_9PEZI</name>
<keyword evidence="3" id="KW-1185">Reference proteome</keyword>
<feature type="transmembrane region" description="Helical" evidence="1">
    <location>
        <begin position="48"/>
        <end position="76"/>
    </location>
</feature>
<keyword evidence="1" id="KW-0472">Membrane</keyword>
<protein>
    <submittedName>
        <fullName evidence="2">Uncharacterized protein</fullName>
    </submittedName>
</protein>
<proteinExistence type="predicted"/>
<evidence type="ECO:0000313" key="2">
    <source>
        <dbReference type="EMBL" id="RYO79437.1"/>
    </source>
</evidence>
<keyword evidence="1" id="KW-0812">Transmembrane</keyword>
<gene>
    <name evidence="2" type="ORF">DL762_008181</name>
</gene>
<keyword evidence="1" id="KW-1133">Transmembrane helix</keyword>
<reference evidence="2 3" key="1">
    <citation type="submission" date="2018-06" db="EMBL/GenBank/DDBJ databases">
        <title>Complete Genomes of Monosporascus.</title>
        <authorList>
            <person name="Robinson A.J."/>
            <person name="Natvig D.O."/>
        </authorList>
    </citation>
    <scope>NUCLEOTIDE SEQUENCE [LARGE SCALE GENOMIC DNA]</scope>
    <source>
        <strain evidence="2 3">CBS 609.92</strain>
    </source>
</reference>
<accession>A0ABY0GX72</accession>
<dbReference type="EMBL" id="QJNS01000330">
    <property type="protein sequence ID" value="RYO79437.1"/>
    <property type="molecule type" value="Genomic_DNA"/>
</dbReference>
<dbReference type="Proteomes" id="UP000294003">
    <property type="component" value="Unassembled WGS sequence"/>
</dbReference>
<evidence type="ECO:0000313" key="3">
    <source>
        <dbReference type="Proteomes" id="UP000294003"/>
    </source>
</evidence>